<evidence type="ECO:0000313" key="2">
    <source>
        <dbReference type="EMBL" id="CAE0403407.1"/>
    </source>
</evidence>
<name>A0A7S3KX19_9STRA</name>
<dbReference type="AlphaFoldDB" id="A0A7S3KX19"/>
<gene>
    <name evidence="2" type="ORF">ACOF00016_LOCUS1610</name>
</gene>
<sequence length="207" mass="23977">MENDSRCRVLQQEKYLLLLREQSRHSAYVERLNPKKKRPAPDAAQRTTPRSASRTSRSSPRASRTRPRDPPPPEETTTDAESAEEEAPTLEEETERTTLDGHFARCEGMSETMYFNDLKKHIGVYCDSDQTSNDNFRVKRRRSRFSRTPRAKTVFRRRTSLLSAFASTPRFAELNYENLGLVAMASEVLTFLDEYRPHEDWLGCVEV</sequence>
<organism evidence="2">
    <name type="scientific">Amphora coffeiformis</name>
    <dbReference type="NCBI Taxonomy" id="265554"/>
    <lineage>
        <taxon>Eukaryota</taxon>
        <taxon>Sar</taxon>
        <taxon>Stramenopiles</taxon>
        <taxon>Ochrophyta</taxon>
        <taxon>Bacillariophyta</taxon>
        <taxon>Bacillariophyceae</taxon>
        <taxon>Bacillariophycidae</taxon>
        <taxon>Thalassiophysales</taxon>
        <taxon>Catenulaceae</taxon>
        <taxon>Amphora</taxon>
    </lineage>
</organism>
<protein>
    <submittedName>
        <fullName evidence="2">Uncharacterized protein</fullName>
    </submittedName>
</protein>
<feature type="compositionally biased region" description="Low complexity" evidence="1">
    <location>
        <begin position="46"/>
        <end position="62"/>
    </location>
</feature>
<proteinExistence type="predicted"/>
<reference evidence="2" key="1">
    <citation type="submission" date="2021-01" db="EMBL/GenBank/DDBJ databases">
        <authorList>
            <person name="Corre E."/>
            <person name="Pelletier E."/>
            <person name="Niang G."/>
            <person name="Scheremetjew M."/>
            <person name="Finn R."/>
            <person name="Kale V."/>
            <person name="Holt S."/>
            <person name="Cochrane G."/>
            <person name="Meng A."/>
            <person name="Brown T."/>
            <person name="Cohen L."/>
        </authorList>
    </citation>
    <scope>NUCLEOTIDE SEQUENCE</scope>
    <source>
        <strain evidence="2">CCMP127</strain>
    </source>
</reference>
<feature type="compositionally biased region" description="Acidic residues" evidence="1">
    <location>
        <begin position="76"/>
        <end position="94"/>
    </location>
</feature>
<accession>A0A7S3KX19</accession>
<feature type="region of interest" description="Disordered" evidence="1">
    <location>
        <begin position="19"/>
        <end position="101"/>
    </location>
</feature>
<evidence type="ECO:0000256" key="1">
    <source>
        <dbReference type="SAM" id="MobiDB-lite"/>
    </source>
</evidence>
<dbReference type="EMBL" id="HBIM01001838">
    <property type="protein sequence ID" value="CAE0403407.1"/>
    <property type="molecule type" value="Transcribed_RNA"/>
</dbReference>